<gene>
    <name evidence="3" type="primary">Contig7761.g8274</name>
    <name evidence="3" type="ORF">STYLEM_1253</name>
</gene>
<evidence type="ECO:0000256" key="1">
    <source>
        <dbReference type="ARBA" id="ARBA00022737"/>
    </source>
</evidence>
<dbReference type="InParanoid" id="A0A077ZSF5"/>
<evidence type="ECO:0000313" key="3">
    <source>
        <dbReference type="EMBL" id="CDW72295.1"/>
    </source>
</evidence>
<accession>A0A077ZSF5</accession>
<keyword evidence="1" id="KW-0677">Repeat</keyword>
<protein>
    <recommendedName>
        <fullName evidence="5">Ankyrin repeat protein</fullName>
    </recommendedName>
</protein>
<keyword evidence="4" id="KW-1185">Reference proteome</keyword>
<feature type="repeat" description="Pumilio" evidence="2">
    <location>
        <begin position="1"/>
        <end position="30"/>
    </location>
</feature>
<dbReference type="GO" id="GO:0003723">
    <property type="term" value="F:RNA binding"/>
    <property type="evidence" value="ECO:0007669"/>
    <property type="project" value="InterPro"/>
</dbReference>
<evidence type="ECO:0000256" key="2">
    <source>
        <dbReference type="PROSITE-ProRule" id="PRU00317"/>
    </source>
</evidence>
<reference evidence="3 4" key="1">
    <citation type="submission" date="2014-06" db="EMBL/GenBank/DDBJ databases">
        <authorList>
            <person name="Swart Estienne"/>
        </authorList>
    </citation>
    <scope>NUCLEOTIDE SEQUENCE [LARGE SCALE GENOMIC DNA]</scope>
    <source>
        <strain evidence="3 4">130c</strain>
    </source>
</reference>
<dbReference type="EMBL" id="CCKQ01001184">
    <property type="protein sequence ID" value="CDW72295.1"/>
    <property type="molecule type" value="Genomic_DNA"/>
</dbReference>
<evidence type="ECO:0008006" key="5">
    <source>
        <dbReference type="Google" id="ProtNLM"/>
    </source>
</evidence>
<sequence>MIFIKDNLGNNVLQKAIKNGNTRCVKLILDKLSSVSMNNIHAVKANFGDLLDYNGFEEYLRLLPHFLMLSSIVTFKITPNQ</sequence>
<dbReference type="InterPro" id="IPR001313">
    <property type="entry name" value="Pumilio_RNA-bd_rpt"/>
</dbReference>
<proteinExistence type="predicted"/>
<organism evidence="3 4">
    <name type="scientific">Stylonychia lemnae</name>
    <name type="common">Ciliate</name>
    <dbReference type="NCBI Taxonomy" id="5949"/>
    <lineage>
        <taxon>Eukaryota</taxon>
        <taxon>Sar</taxon>
        <taxon>Alveolata</taxon>
        <taxon>Ciliophora</taxon>
        <taxon>Intramacronucleata</taxon>
        <taxon>Spirotrichea</taxon>
        <taxon>Stichotrichia</taxon>
        <taxon>Sporadotrichida</taxon>
        <taxon>Oxytrichidae</taxon>
        <taxon>Stylonychinae</taxon>
        <taxon>Stylonychia</taxon>
    </lineage>
</organism>
<evidence type="ECO:0000313" key="4">
    <source>
        <dbReference type="Proteomes" id="UP000039865"/>
    </source>
</evidence>
<dbReference type="PROSITE" id="PS50302">
    <property type="entry name" value="PUM"/>
    <property type="match status" value="1"/>
</dbReference>
<name>A0A077ZSF5_STYLE</name>
<dbReference type="AlphaFoldDB" id="A0A077ZSF5"/>
<dbReference type="Proteomes" id="UP000039865">
    <property type="component" value="Unassembled WGS sequence"/>
</dbReference>